<protein>
    <recommendedName>
        <fullName evidence="3">Glycosyltransferase family 92 protein</fullName>
    </recommendedName>
</protein>
<accession>A0A7S1BLZ8</accession>
<proteinExistence type="predicted"/>
<evidence type="ECO:0008006" key="3">
    <source>
        <dbReference type="Google" id="ProtNLM"/>
    </source>
</evidence>
<dbReference type="AlphaFoldDB" id="A0A7S1BLZ8"/>
<keyword evidence="1" id="KW-1133">Transmembrane helix</keyword>
<gene>
    <name evidence="2" type="ORF">CHYS00102_LOCUS17923</name>
</gene>
<evidence type="ECO:0000256" key="1">
    <source>
        <dbReference type="SAM" id="Phobius"/>
    </source>
</evidence>
<evidence type="ECO:0000313" key="2">
    <source>
        <dbReference type="EMBL" id="CAD8890717.1"/>
    </source>
</evidence>
<dbReference type="EMBL" id="HBFR01025020">
    <property type="protein sequence ID" value="CAD8890717.1"/>
    <property type="molecule type" value="Transcribed_RNA"/>
</dbReference>
<organism evidence="2">
    <name type="scientific">Corethron hystrix</name>
    <dbReference type="NCBI Taxonomy" id="216773"/>
    <lineage>
        <taxon>Eukaryota</taxon>
        <taxon>Sar</taxon>
        <taxon>Stramenopiles</taxon>
        <taxon>Ochrophyta</taxon>
        <taxon>Bacillariophyta</taxon>
        <taxon>Coscinodiscophyceae</taxon>
        <taxon>Corethrophycidae</taxon>
        <taxon>Corethrales</taxon>
        <taxon>Corethraceae</taxon>
        <taxon>Corethron</taxon>
    </lineage>
</organism>
<sequence length="428" mass="49597">MIKRSRNGSHCLNPYIIIPSLLVLLSGHVLFSSYQFYSFLSLGEYSPDLTAVELKINNVQTNIGFSACLLVKDDNDKLSEWIAYHFTTLPLRYLIVAVDPTSKTSPTEILRRWNTTDLMQIWEWDDNMFLKLPPKKVKTPLKLHEERQRSFYLQCIKEHKKRGRKWTVFVDSDEFVVFNYKRDGQPKIRDDNCKVKNYDSDVPVMKREDLPSHNIAMTVEELMYSKLHDNQEVLPWKAGCLSMPRLFFGAMESKPEEISAGVPNVGLNPNNFTTLRFRKHHRKGAFTFNRFGKNMIDVSKLKHVEQVPHPHLVAPKLCPRPPLPCYDESLLRVNHYLGSWESYSSRGGYVARTVTDFQLRASINEGEDDDIRPWLGTFVEKLETKRAYKLLEDAGVVTLHVELYQNRTEFSVKENVTNYMVGPMLGSN</sequence>
<keyword evidence="1" id="KW-0472">Membrane</keyword>
<feature type="transmembrane region" description="Helical" evidence="1">
    <location>
        <begin position="12"/>
        <end position="31"/>
    </location>
</feature>
<name>A0A7S1BLZ8_9STRA</name>
<dbReference type="Pfam" id="PF13704">
    <property type="entry name" value="Glyco_tranf_2_4"/>
    <property type="match status" value="1"/>
</dbReference>
<keyword evidence="1" id="KW-0812">Transmembrane</keyword>
<reference evidence="2" key="1">
    <citation type="submission" date="2021-01" db="EMBL/GenBank/DDBJ databases">
        <authorList>
            <person name="Corre E."/>
            <person name="Pelletier E."/>
            <person name="Niang G."/>
            <person name="Scheremetjew M."/>
            <person name="Finn R."/>
            <person name="Kale V."/>
            <person name="Holt S."/>
            <person name="Cochrane G."/>
            <person name="Meng A."/>
            <person name="Brown T."/>
            <person name="Cohen L."/>
        </authorList>
    </citation>
    <scope>NUCLEOTIDE SEQUENCE</scope>
    <source>
        <strain evidence="2">308</strain>
    </source>
</reference>